<sequence length="42" mass="4216">MRMTIKRALAIAVLAAAGTIALTGTATADDGGSFAPAYYQGK</sequence>
<dbReference type="EMBL" id="JBHSFQ010000014">
    <property type="protein sequence ID" value="MFC4563242.1"/>
    <property type="molecule type" value="Genomic_DNA"/>
</dbReference>
<evidence type="ECO:0000256" key="1">
    <source>
        <dbReference type="SAM" id="SignalP"/>
    </source>
</evidence>
<feature type="chain" id="PRO_5045495801" evidence="1">
    <location>
        <begin position="29"/>
        <end position="42"/>
    </location>
</feature>
<accession>A0ABV9DWW3</accession>
<dbReference type="RefSeq" id="WP_378575202.1">
    <property type="nucleotide sequence ID" value="NZ_JBHSFQ010000014.1"/>
</dbReference>
<evidence type="ECO:0000313" key="2">
    <source>
        <dbReference type="EMBL" id="MFC4563242.1"/>
    </source>
</evidence>
<name>A0ABV9DWW3_9ACTN</name>
<dbReference type="Proteomes" id="UP001595923">
    <property type="component" value="Unassembled WGS sequence"/>
</dbReference>
<keyword evidence="3" id="KW-1185">Reference proteome</keyword>
<protein>
    <submittedName>
        <fullName evidence="2">Uncharacterized protein</fullName>
    </submittedName>
</protein>
<comment type="caution">
    <text evidence="2">The sequence shown here is derived from an EMBL/GenBank/DDBJ whole genome shotgun (WGS) entry which is preliminary data.</text>
</comment>
<gene>
    <name evidence="2" type="ORF">ACFO4E_15360</name>
</gene>
<reference evidence="3" key="1">
    <citation type="journal article" date="2019" name="Int. J. Syst. Evol. Microbiol.">
        <title>The Global Catalogue of Microorganisms (GCM) 10K type strain sequencing project: providing services to taxonomists for standard genome sequencing and annotation.</title>
        <authorList>
            <consortium name="The Broad Institute Genomics Platform"/>
            <consortium name="The Broad Institute Genome Sequencing Center for Infectious Disease"/>
            <person name="Wu L."/>
            <person name="Ma J."/>
        </authorList>
    </citation>
    <scope>NUCLEOTIDE SEQUENCE [LARGE SCALE GENOMIC DNA]</scope>
    <source>
        <strain evidence="3">XZYJ18</strain>
    </source>
</reference>
<feature type="signal peptide" evidence="1">
    <location>
        <begin position="1"/>
        <end position="28"/>
    </location>
</feature>
<proteinExistence type="predicted"/>
<keyword evidence="1" id="KW-0732">Signal</keyword>
<organism evidence="2 3">
    <name type="scientific">Nocardiopsis mangrovi</name>
    <dbReference type="NCBI Taxonomy" id="1179818"/>
    <lineage>
        <taxon>Bacteria</taxon>
        <taxon>Bacillati</taxon>
        <taxon>Actinomycetota</taxon>
        <taxon>Actinomycetes</taxon>
        <taxon>Streptosporangiales</taxon>
        <taxon>Nocardiopsidaceae</taxon>
        <taxon>Nocardiopsis</taxon>
    </lineage>
</organism>
<evidence type="ECO:0000313" key="3">
    <source>
        <dbReference type="Proteomes" id="UP001595923"/>
    </source>
</evidence>